<dbReference type="RefSeq" id="WP_074571991.1">
    <property type="nucleotide sequence ID" value="NZ_FNJQ01000010.1"/>
</dbReference>
<evidence type="ECO:0000256" key="6">
    <source>
        <dbReference type="ARBA" id="ARBA00022500"/>
    </source>
</evidence>
<organism evidence="12 13">
    <name type="scientific">Selenomonas ruminantium</name>
    <dbReference type="NCBI Taxonomy" id="971"/>
    <lineage>
        <taxon>Bacteria</taxon>
        <taxon>Bacillati</taxon>
        <taxon>Bacillota</taxon>
        <taxon>Negativicutes</taxon>
        <taxon>Selenomonadales</taxon>
        <taxon>Selenomonadaceae</taxon>
        <taxon>Selenomonas</taxon>
    </lineage>
</organism>
<keyword evidence="7" id="KW-1005">Bacterial flagellum biogenesis</keyword>
<dbReference type="GO" id="GO:0009288">
    <property type="term" value="C:bacterial-type flagellum"/>
    <property type="evidence" value="ECO:0007669"/>
    <property type="project" value="InterPro"/>
</dbReference>
<dbReference type="InterPro" id="IPR012823">
    <property type="entry name" value="Flagell_FliJ"/>
</dbReference>
<dbReference type="GO" id="GO:0071973">
    <property type="term" value="P:bacterial-type flagellum-dependent cell motility"/>
    <property type="evidence" value="ECO:0007669"/>
    <property type="project" value="InterPro"/>
</dbReference>
<evidence type="ECO:0000313" key="13">
    <source>
        <dbReference type="Proteomes" id="UP000182412"/>
    </source>
</evidence>
<dbReference type="AlphaFoldDB" id="A0A1H0R1A3"/>
<evidence type="ECO:0000256" key="4">
    <source>
        <dbReference type="ARBA" id="ARBA00022448"/>
    </source>
</evidence>
<gene>
    <name evidence="12" type="ORF">SAMN05216366_11049</name>
</gene>
<comment type="similarity">
    <text evidence="2">Belongs to the FliJ family.</text>
</comment>
<dbReference type="InterPro" id="IPR053716">
    <property type="entry name" value="Flag_assembly_chemotaxis_eff"/>
</dbReference>
<keyword evidence="11" id="KW-0175">Coiled coil</keyword>
<evidence type="ECO:0000256" key="5">
    <source>
        <dbReference type="ARBA" id="ARBA00022475"/>
    </source>
</evidence>
<keyword evidence="5" id="KW-1003">Cell membrane</keyword>
<dbReference type="OrthoDB" id="2087173at2"/>
<evidence type="ECO:0000256" key="2">
    <source>
        <dbReference type="ARBA" id="ARBA00010004"/>
    </source>
</evidence>
<keyword evidence="4" id="KW-0813">Transport</keyword>
<dbReference type="Pfam" id="PF02050">
    <property type="entry name" value="FliJ"/>
    <property type="match status" value="1"/>
</dbReference>
<dbReference type="EMBL" id="FNJQ01000010">
    <property type="protein sequence ID" value="SDP23313.1"/>
    <property type="molecule type" value="Genomic_DNA"/>
</dbReference>
<dbReference type="GO" id="GO:0006935">
    <property type="term" value="P:chemotaxis"/>
    <property type="evidence" value="ECO:0007669"/>
    <property type="project" value="UniProtKB-KW"/>
</dbReference>
<keyword evidence="10" id="KW-1006">Bacterial flagellum protein export</keyword>
<dbReference type="Proteomes" id="UP000182412">
    <property type="component" value="Unassembled WGS sequence"/>
</dbReference>
<dbReference type="GO" id="GO:0005886">
    <property type="term" value="C:plasma membrane"/>
    <property type="evidence" value="ECO:0007669"/>
    <property type="project" value="UniProtKB-SubCell"/>
</dbReference>
<keyword evidence="9" id="KW-0472">Membrane</keyword>
<evidence type="ECO:0000256" key="10">
    <source>
        <dbReference type="ARBA" id="ARBA00023225"/>
    </source>
</evidence>
<dbReference type="GO" id="GO:0015031">
    <property type="term" value="P:protein transport"/>
    <property type="evidence" value="ECO:0007669"/>
    <property type="project" value="UniProtKB-KW"/>
</dbReference>
<keyword evidence="12" id="KW-0966">Cell projection</keyword>
<evidence type="ECO:0000256" key="3">
    <source>
        <dbReference type="ARBA" id="ARBA00020392"/>
    </source>
</evidence>
<dbReference type="Gene3D" id="1.10.287.1700">
    <property type="match status" value="1"/>
</dbReference>
<evidence type="ECO:0000256" key="11">
    <source>
        <dbReference type="SAM" id="Coils"/>
    </source>
</evidence>
<protein>
    <recommendedName>
        <fullName evidence="3">Flagellar FliJ protein</fullName>
    </recommendedName>
</protein>
<evidence type="ECO:0000256" key="7">
    <source>
        <dbReference type="ARBA" id="ARBA00022795"/>
    </source>
</evidence>
<reference evidence="12 13" key="1">
    <citation type="submission" date="2016-10" db="EMBL/GenBank/DDBJ databases">
        <authorList>
            <person name="de Groot N.N."/>
        </authorList>
    </citation>
    <scope>NUCLEOTIDE SEQUENCE [LARGE SCALE GENOMIC DNA]</scope>
    <source>
        <strain evidence="12 13">S137</strain>
    </source>
</reference>
<accession>A0A1H0R1A3</accession>
<dbReference type="GO" id="GO:0044781">
    <property type="term" value="P:bacterial-type flagellum organization"/>
    <property type="evidence" value="ECO:0007669"/>
    <property type="project" value="UniProtKB-KW"/>
</dbReference>
<name>A0A1H0R1A3_SELRU</name>
<evidence type="ECO:0000256" key="9">
    <source>
        <dbReference type="ARBA" id="ARBA00023136"/>
    </source>
</evidence>
<keyword evidence="6" id="KW-0145">Chemotaxis</keyword>
<keyword evidence="12" id="KW-0969">Cilium</keyword>
<evidence type="ECO:0000313" key="12">
    <source>
        <dbReference type="EMBL" id="SDP23313.1"/>
    </source>
</evidence>
<dbReference type="NCBIfam" id="TIGR02473">
    <property type="entry name" value="flagell_FliJ"/>
    <property type="match status" value="1"/>
</dbReference>
<evidence type="ECO:0000256" key="1">
    <source>
        <dbReference type="ARBA" id="ARBA00004413"/>
    </source>
</evidence>
<feature type="coiled-coil region" evidence="11">
    <location>
        <begin position="5"/>
        <end position="60"/>
    </location>
</feature>
<keyword evidence="8" id="KW-0653">Protein transport</keyword>
<keyword evidence="12" id="KW-0282">Flagellum</keyword>
<sequence length="155" mass="18419">MKKFKFQLETLLRVTRRKKDDAEREFAAASRRLEEAREGLQTLLAEMQKGQRDYDALSQEGVRVTVGRLMAFNSFFAWKREQIEMQQGIVLQMKGEKQKKLKALMAIMSYLKSIEQLKERRWQEYQAEALREEQKMLDEIGLQLTMRRRREGAVS</sequence>
<proteinExistence type="inferred from homology"/>
<comment type="subcellular location">
    <subcellularLocation>
        <location evidence="1">Cell membrane</location>
        <topology evidence="1">Peripheral membrane protein</topology>
        <orientation evidence="1">Cytoplasmic side</orientation>
    </subcellularLocation>
</comment>
<evidence type="ECO:0000256" key="8">
    <source>
        <dbReference type="ARBA" id="ARBA00022927"/>
    </source>
</evidence>